<accession>Q6F2H2</accession>
<dbReference type="EMBL" id="AC147962">
    <property type="protein sequence ID" value="AAT76355.1"/>
    <property type="molecule type" value="Genomic_DNA"/>
</dbReference>
<gene>
    <name evidence="2" type="primary">OSJNBa0083K01.14</name>
</gene>
<reference evidence="3" key="2">
    <citation type="journal article" date="2008" name="Nucleic Acids Res.">
        <title>The rice annotation project database (RAP-DB): 2008 update.</title>
        <authorList>
            <consortium name="The rice annotation project (RAP)"/>
        </authorList>
    </citation>
    <scope>GENOME REANNOTATION</scope>
    <source>
        <strain evidence="3">cv. Nipponbare</strain>
    </source>
</reference>
<evidence type="ECO:0000313" key="3">
    <source>
        <dbReference type="Proteomes" id="UP000000763"/>
    </source>
</evidence>
<proteinExistence type="predicted"/>
<reference evidence="3" key="1">
    <citation type="journal article" date="2005" name="Nature">
        <title>The map-based sequence of the rice genome.</title>
        <authorList>
            <consortium name="International rice genome sequencing project (IRGSP)"/>
            <person name="Matsumoto T."/>
            <person name="Wu J."/>
            <person name="Kanamori H."/>
            <person name="Katayose Y."/>
            <person name="Fujisawa M."/>
            <person name="Namiki N."/>
            <person name="Mizuno H."/>
            <person name="Yamamoto K."/>
            <person name="Antonio B.A."/>
            <person name="Baba T."/>
            <person name="Sakata K."/>
            <person name="Nagamura Y."/>
            <person name="Aoki H."/>
            <person name="Arikawa K."/>
            <person name="Arita K."/>
            <person name="Bito T."/>
            <person name="Chiden Y."/>
            <person name="Fujitsuka N."/>
            <person name="Fukunaka R."/>
            <person name="Hamada M."/>
            <person name="Harada C."/>
            <person name="Hayashi A."/>
            <person name="Hijishita S."/>
            <person name="Honda M."/>
            <person name="Hosokawa S."/>
            <person name="Ichikawa Y."/>
            <person name="Idonuma A."/>
            <person name="Iijima M."/>
            <person name="Ikeda M."/>
            <person name="Ikeno M."/>
            <person name="Ito K."/>
            <person name="Ito S."/>
            <person name="Ito T."/>
            <person name="Ito Y."/>
            <person name="Ito Y."/>
            <person name="Iwabuchi A."/>
            <person name="Kamiya K."/>
            <person name="Karasawa W."/>
            <person name="Kurita K."/>
            <person name="Katagiri S."/>
            <person name="Kikuta A."/>
            <person name="Kobayashi H."/>
            <person name="Kobayashi N."/>
            <person name="Machita K."/>
            <person name="Maehara T."/>
            <person name="Masukawa M."/>
            <person name="Mizubayashi T."/>
            <person name="Mukai Y."/>
            <person name="Nagasaki H."/>
            <person name="Nagata Y."/>
            <person name="Naito S."/>
            <person name="Nakashima M."/>
            <person name="Nakama Y."/>
            <person name="Nakamichi Y."/>
            <person name="Nakamura M."/>
            <person name="Meguro A."/>
            <person name="Negishi M."/>
            <person name="Ohta I."/>
            <person name="Ohta T."/>
            <person name="Okamoto M."/>
            <person name="Ono N."/>
            <person name="Saji S."/>
            <person name="Sakaguchi M."/>
            <person name="Sakai K."/>
            <person name="Shibata M."/>
            <person name="Shimokawa T."/>
            <person name="Song J."/>
            <person name="Takazaki Y."/>
            <person name="Terasawa K."/>
            <person name="Tsugane M."/>
            <person name="Tsuji K."/>
            <person name="Ueda S."/>
            <person name="Waki K."/>
            <person name="Yamagata H."/>
            <person name="Yamamoto M."/>
            <person name="Yamamoto S."/>
            <person name="Yamane H."/>
            <person name="Yoshiki S."/>
            <person name="Yoshihara R."/>
            <person name="Yukawa K."/>
            <person name="Zhong H."/>
            <person name="Yano M."/>
            <person name="Yuan Q."/>
            <person name="Ouyang S."/>
            <person name="Liu J."/>
            <person name="Jones K.M."/>
            <person name="Gansberger K."/>
            <person name="Moffat K."/>
            <person name="Hill J."/>
            <person name="Bera J."/>
            <person name="Fadrosh D."/>
            <person name="Jin S."/>
            <person name="Johri S."/>
            <person name="Kim M."/>
            <person name="Overton L."/>
            <person name="Reardon M."/>
            <person name="Tsitrin T."/>
            <person name="Vuong H."/>
            <person name="Weaver B."/>
            <person name="Ciecko A."/>
            <person name="Tallon L."/>
            <person name="Jackson J."/>
            <person name="Pai G."/>
            <person name="Aken S.V."/>
            <person name="Utterback T."/>
            <person name="Reidmuller S."/>
            <person name="Feldblyum T."/>
            <person name="Hsiao J."/>
            <person name="Zismann V."/>
            <person name="Iobst S."/>
            <person name="de Vazeille A.R."/>
            <person name="Buell C.R."/>
            <person name="Ying K."/>
            <person name="Li Y."/>
            <person name="Lu T."/>
            <person name="Huang Y."/>
            <person name="Zhao Q."/>
            <person name="Feng Q."/>
            <person name="Zhang L."/>
            <person name="Zhu J."/>
            <person name="Weng Q."/>
            <person name="Mu J."/>
            <person name="Lu Y."/>
            <person name="Fan D."/>
            <person name="Liu Y."/>
            <person name="Guan J."/>
            <person name="Zhang Y."/>
            <person name="Yu S."/>
            <person name="Liu X."/>
            <person name="Zhang Y."/>
            <person name="Hong G."/>
            <person name="Han B."/>
            <person name="Choisne N."/>
            <person name="Demange N."/>
            <person name="Orjeda G."/>
            <person name="Samain S."/>
            <person name="Cattolico L."/>
            <person name="Pelletier E."/>
            <person name="Couloux A."/>
            <person name="Segurens B."/>
            <person name="Wincker P."/>
            <person name="D'Hont A."/>
            <person name="Scarpelli C."/>
            <person name="Weissenbach J."/>
            <person name="Salanoubat M."/>
            <person name="Quetier F."/>
            <person name="Yu Y."/>
            <person name="Kim H.R."/>
            <person name="Rambo T."/>
            <person name="Currie J."/>
            <person name="Collura K."/>
            <person name="Luo M."/>
            <person name="Yang T."/>
            <person name="Ammiraju J.S.S."/>
            <person name="Engler F."/>
            <person name="Soderlund C."/>
            <person name="Wing R.A."/>
            <person name="Palmer L.E."/>
            <person name="de la Bastide M."/>
            <person name="Spiegel L."/>
            <person name="Nascimento L."/>
            <person name="Zutavern T."/>
            <person name="O'Shaughnessy A."/>
            <person name="Dike S."/>
            <person name="Dedhia N."/>
            <person name="Preston R."/>
            <person name="Balija V."/>
            <person name="McCombie W.R."/>
            <person name="Chow T."/>
            <person name="Chen H."/>
            <person name="Chung M."/>
            <person name="Chen C."/>
            <person name="Shaw J."/>
            <person name="Wu H."/>
            <person name="Hsiao K."/>
            <person name="Chao Y."/>
            <person name="Chu M."/>
            <person name="Cheng C."/>
            <person name="Hour A."/>
            <person name="Lee P."/>
            <person name="Lin S."/>
            <person name="Lin Y."/>
            <person name="Liou J."/>
            <person name="Liu S."/>
            <person name="Hsing Y."/>
            <person name="Raghuvanshi S."/>
            <person name="Mohanty A."/>
            <person name="Bharti A.K."/>
            <person name="Gaur A."/>
            <person name="Gupta V."/>
            <person name="Kumar D."/>
            <person name="Ravi V."/>
            <person name="Vij S."/>
            <person name="Kapur A."/>
            <person name="Khurana P."/>
            <person name="Khurana P."/>
            <person name="Khurana J.P."/>
            <person name="Tyagi A.K."/>
            <person name="Gaikwad K."/>
            <person name="Singh A."/>
            <person name="Dalal V."/>
            <person name="Srivastava S."/>
            <person name="Dixit A."/>
            <person name="Pal A.K."/>
            <person name="Ghazi I.A."/>
            <person name="Yadav M."/>
            <person name="Pandit A."/>
            <person name="Bhargava A."/>
            <person name="Sureshbabu K."/>
            <person name="Batra K."/>
            <person name="Sharma T.R."/>
            <person name="Mohapatra T."/>
            <person name="Singh N.K."/>
            <person name="Messing J."/>
            <person name="Nelson A.B."/>
            <person name="Fuks G."/>
            <person name="Kavchok S."/>
            <person name="Keizer G."/>
            <person name="Linton E."/>
            <person name="Llaca V."/>
            <person name="Song R."/>
            <person name="Tanyolac B."/>
            <person name="Young S."/>
            <person name="Ho-Il K."/>
            <person name="Hahn J.H."/>
            <person name="Sangsakoo G."/>
            <person name="Vanavichit A."/>
            <person name="de Mattos Luiz.A.T."/>
            <person name="Zimmer P.D."/>
            <person name="Malone G."/>
            <person name="Dellagostin O."/>
            <person name="de Oliveira A.C."/>
            <person name="Bevan M."/>
            <person name="Bancroft I."/>
            <person name="Minx P."/>
            <person name="Cordum H."/>
            <person name="Wilson R."/>
            <person name="Cheng Z."/>
            <person name="Jin W."/>
            <person name="Jiang J."/>
            <person name="Leong S.A."/>
            <person name="Iwama H."/>
            <person name="Gojobori T."/>
            <person name="Itoh T."/>
            <person name="Niimura Y."/>
            <person name="Fujii Y."/>
            <person name="Habara T."/>
            <person name="Sakai H."/>
            <person name="Sato Y."/>
            <person name="Wilson G."/>
            <person name="Kumar K."/>
            <person name="McCouch S."/>
            <person name="Juretic N."/>
            <person name="Hoen D."/>
            <person name="Wright S."/>
            <person name="Bruskiewich R."/>
            <person name="Bureau T."/>
            <person name="Miyao A."/>
            <person name="Hirochika H."/>
            <person name="Nishikawa T."/>
            <person name="Kadowaki K."/>
            <person name="Sugiura M."/>
            <person name="Burr B."/>
            <person name="Sasaki T."/>
        </authorList>
    </citation>
    <scope>NUCLEOTIDE SEQUENCE [LARGE SCALE GENOMIC DNA]</scope>
    <source>
        <strain evidence="3">cv. Nipponbare</strain>
    </source>
</reference>
<protein>
    <submittedName>
        <fullName evidence="2">Uncharacterized protein</fullName>
    </submittedName>
</protein>
<sequence length="143" mass="15165">MALASASLGHGEEWSNDRAVIAPAADVTVAGGRVWSDAACGVLAKLLELTHWQEKEVEVEAAGLSFRSGSDRRRPRARHGVGSHGATRLSRQGFVPDSGISPPHCPTQATQGFGSFNPLTVISTMAIVVDDAHSCYMETKIKP</sequence>
<evidence type="ECO:0000313" key="2">
    <source>
        <dbReference type="EMBL" id="AAT76355.1"/>
    </source>
</evidence>
<feature type="region of interest" description="Disordered" evidence="1">
    <location>
        <begin position="68"/>
        <end position="99"/>
    </location>
</feature>
<evidence type="ECO:0000256" key="1">
    <source>
        <dbReference type="SAM" id="MobiDB-lite"/>
    </source>
</evidence>
<organism evidence="2 3">
    <name type="scientific">Oryza sativa subsp. japonica</name>
    <name type="common">Rice</name>
    <dbReference type="NCBI Taxonomy" id="39947"/>
    <lineage>
        <taxon>Eukaryota</taxon>
        <taxon>Viridiplantae</taxon>
        <taxon>Streptophyta</taxon>
        <taxon>Embryophyta</taxon>
        <taxon>Tracheophyta</taxon>
        <taxon>Spermatophyta</taxon>
        <taxon>Magnoliopsida</taxon>
        <taxon>Liliopsida</taxon>
        <taxon>Poales</taxon>
        <taxon>Poaceae</taxon>
        <taxon>BOP clade</taxon>
        <taxon>Oryzoideae</taxon>
        <taxon>Oryzeae</taxon>
        <taxon>Oryzinae</taxon>
        <taxon>Oryza</taxon>
        <taxon>Oryza sativa</taxon>
    </lineage>
</organism>
<dbReference type="Proteomes" id="UP000000763">
    <property type="component" value="Chromosome 3"/>
</dbReference>
<dbReference type="AlphaFoldDB" id="Q6F2H2"/>
<name>Q6F2H2_ORYSJ</name>